<evidence type="ECO:0000259" key="2">
    <source>
        <dbReference type="Pfam" id="PF22802"/>
    </source>
</evidence>
<dbReference type="EMBL" id="CAFBIZ010000071">
    <property type="protein sequence ID" value="CAB4849001.1"/>
    <property type="molecule type" value="Genomic_DNA"/>
</dbReference>
<dbReference type="AlphaFoldDB" id="A0A6J7BVY1"/>
<proteinExistence type="predicted"/>
<gene>
    <name evidence="3" type="ORF">UFOPK3268_00698</name>
</gene>
<dbReference type="Pfam" id="PF22802">
    <property type="entry name" value="RsiG"/>
    <property type="match status" value="1"/>
</dbReference>
<reference evidence="3" key="1">
    <citation type="submission" date="2020-05" db="EMBL/GenBank/DDBJ databases">
        <authorList>
            <person name="Chiriac C."/>
            <person name="Salcher M."/>
            <person name="Ghai R."/>
            <person name="Kavagutti S V."/>
        </authorList>
    </citation>
    <scope>NUCLEOTIDE SEQUENCE</scope>
</reference>
<protein>
    <submittedName>
        <fullName evidence="3">Unannotated protein</fullName>
    </submittedName>
</protein>
<accession>A0A6J7BVY1</accession>
<organism evidence="3">
    <name type="scientific">freshwater metagenome</name>
    <dbReference type="NCBI Taxonomy" id="449393"/>
    <lineage>
        <taxon>unclassified sequences</taxon>
        <taxon>metagenomes</taxon>
        <taxon>ecological metagenomes</taxon>
    </lineage>
</organism>
<sequence>MTSTGGSEPGDSLAEDTAARAAEAKARRAARKAARAAEPPPVRDTAYDRLSLADLRAARTDLAQEETRVSYWRRIIQARLDVARSQAPNQDPVAELRRVLTDAQSSVHRLAHVDVFPIDDIPPLPDLSEVWARQVDRSDPAATERLVLDLITAEDKLSNFRRELHRRIDLVTNELIARYREQPLLALQILPDSPMRR</sequence>
<dbReference type="InterPro" id="IPR055209">
    <property type="entry name" value="RsiG-like_dom"/>
</dbReference>
<evidence type="ECO:0000313" key="3">
    <source>
        <dbReference type="EMBL" id="CAB4849001.1"/>
    </source>
</evidence>
<feature type="region of interest" description="Disordered" evidence="1">
    <location>
        <begin position="1"/>
        <end position="42"/>
    </location>
</feature>
<feature type="domain" description="RsiG-like" evidence="2">
    <location>
        <begin position="47"/>
        <end position="95"/>
    </location>
</feature>
<name>A0A6J7BVY1_9ZZZZ</name>
<evidence type="ECO:0000256" key="1">
    <source>
        <dbReference type="SAM" id="MobiDB-lite"/>
    </source>
</evidence>